<dbReference type="EMBL" id="KQ086006">
    <property type="protein sequence ID" value="KLO11220.1"/>
    <property type="molecule type" value="Genomic_DNA"/>
</dbReference>
<dbReference type="InParanoid" id="A0A0H2RH49"/>
<protein>
    <recommendedName>
        <fullName evidence="3">F-box domain-containing protein</fullName>
    </recommendedName>
</protein>
<evidence type="ECO:0000313" key="1">
    <source>
        <dbReference type="EMBL" id="KLO11220.1"/>
    </source>
</evidence>
<evidence type="ECO:0000313" key="2">
    <source>
        <dbReference type="Proteomes" id="UP000053477"/>
    </source>
</evidence>
<gene>
    <name evidence="1" type="ORF">SCHPADRAFT_483055</name>
</gene>
<dbReference type="Proteomes" id="UP000053477">
    <property type="component" value="Unassembled WGS sequence"/>
</dbReference>
<organism evidence="1 2">
    <name type="scientific">Schizopora paradoxa</name>
    <dbReference type="NCBI Taxonomy" id="27342"/>
    <lineage>
        <taxon>Eukaryota</taxon>
        <taxon>Fungi</taxon>
        <taxon>Dikarya</taxon>
        <taxon>Basidiomycota</taxon>
        <taxon>Agaricomycotina</taxon>
        <taxon>Agaricomycetes</taxon>
        <taxon>Hymenochaetales</taxon>
        <taxon>Schizoporaceae</taxon>
        <taxon>Schizopora</taxon>
    </lineage>
</organism>
<sequence>MSQTVFITSIPDELLSTMFEYVFSEASAKFEDETTPHNLPAISTLKLSHVNRQFRHTSLSNPNLWTYIAGEERYPTMGLVNACLERSRDLPLTVNLYVYNDPFYGTSCDTVLEAAKPHAHRWRTVRLRFVHIRFGVGCPFAGVLRGLDELWDISTPALEHLVLHDNPVTLNDEFDFIESWNTPSLRSLFTEFCFPSKLPPESFQAITSLEMKSSFPCAEFCDLLTLLRASKIPDLTDLALHFDHHENVRQPGMLSPAPDVPPDFPLPSVQRLQIRNYSKVNWDIYSDGSERPYFLALSFPNVRELSVTLVAEALDYNRPRSFVYLHESLDRIFKTTIDPSEDRQFQFPLLSRLLLNINTTGFEPTVLAKGLASFELSLHVLPSLKELCIRSNMSLDISARAHCIAECEQPALRRIELDVPRLTTSHYDSESSVADADASFRTAPELWTWLSALANALTAQGVWHEFEELVLTERVYGTTSDGSGNVKGVERNFSRDMLVEAFNKHFDKEPQSG</sequence>
<dbReference type="AlphaFoldDB" id="A0A0H2RH49"/>
<reference evidence="1 2" key="1">
    <citation type="submission" date="2015-04" db="EMBL/GenBank/DDBJ databases">
        <title>Complete genome sequence of Schizopora paradoxa KUC8140, a cosmopolitan wood degrader in East Asia.</title>
        <authorList>
            <consortium name="DOE Joint Genome Institute"/>
            <person name="Min B."/>
            <person name="Park H."/>
            <person name="Jang Y."/>
            <person name="Kim J.-J."/>
            <person name="Kim K.H."/>
            <person name="Pangilinan J."/>
            <person name="Lipzen A."/>
            <person name="Riley R."/>
            <person name="Grigoriev I.V."/>
            <person name="Spatafora J.W."/>
            <person name="Choi I.-G."/>
        </authorList>
    </citation>
    <scope>NUCLEOTIDE SEQUENCE [LARGE SCALE GENOMIC DNA]</scope>
    <source>
        <strain evidence="1 2">KUC8140</strain>
    </source>
</reference>
<name>A0A0H2RH49_9AGAM</name>
<evidence type="ECO:0008006" key="3">
    <source>
        <dbReference type="Google" id="ProtNLM"/>
    </source>
</evidence>
<proteinExistence type="predicted"/>
<dbReference type="OrthoDB" id="3365698at2759"/>
<keyword evidence="2" id="KW-1185">Reference proteome</keyword>
<accession>A0A0H2RH49</accession>